<feature type="transmembrane region" description="Helical" evidence="1">
    <location>
        <begin position="56"/>
        <end position="75"/>
    </location>
</feature>
<reference evidence="2 3" key="1">
    <citation type="submission" date="2016-07" db="EMBL/GenBank/DDBJ databases">
        <title>Pervasive Adenine N6-methylation of Active Genes in Fungi.</title>
        <authorList>
            <consortium name="DOE Joint Genome Institute"/>
            <person name="Mondo S.J."/>
            <person name="Dannebaum R.O."/>
            <person name="Kuo R.C."/>
            <person name="Labutti K."/>
            <person name="Haridas S."/>
            <person name="Kuo A."/>
            <person name="Salamov A."/>
            <person name="Ahrendt S.R."/>
            <person name="Lipzen A."/>
            <person name="Sullivan W."/>
            <person name="Andreopoulos W.B."/>
            <person name="Clum A."/>
            <person name="Lindquist E."/>
            <person name="Daum C."/>
            <person name="Ramamoorthy G.K."/>
            <person name="Gryganskyi A."/>
            <person name="Culley D."/>
            <person name="Magnuson J.K."/>
            <person name="James T.Y."/>
            <person name="O'Malley M.A."/>
            <person name="Stajich J.E."/>
            <person name="Spatafora J.W."/>
            <person name="Visel A."/>
            <person name="Grigoriev I.V."/>
        </authorList>
    </citation>
    <scope>NUCLEOTIDE SEQUENCE [LARGE SCALE GENOMIC DNA]</scope>
    <source>
        <strain evidence="2 3">JEL800</strain>
    </source>
</reference>
<accession>A0A1Y2D301</accession>
<dbReference type="OrthoDB" id="2153945at2759"/>
<feature type="transmembrane region" description="Helical" evidence="1">
    <location>
        <begin position="12"/>
        <end position="35"/>
    </location>
</feature>
<proteinExistence type="predicted"/>
<keyword evidence="1" id="KW-1133">Transmembrane helix</keyword>
<gene>
    <name evidence="2" type="ORF">BCR33DRAFT_711038</name>
</gene>
<dbReference type="EMBL" id="MCGO01000001">
    <property type="protein sequence ID" value="ORY53663.1"/>
    <property type="molecule type" value="Genomic_DNA"/>
</dbReference>
<name>A0A1Y2D301_9FUNG</name>
<keyword evidence="1" id="KW-0812">Transmembrane</keyword>
<feature type="transmembrane region" description="Helical" evidence="1">
    <location>
        <begin position="87"/>
        <end position="107"/>
    </location>
</feature>
<sequence>MSLPRREQDVIALYLAASLAVASFIGFMALCWFLLRFELPRKKAFAKLLTPFNLSLVTIAISQIGMYICLVIITTKEKAALNGGFVSVMYQLCISNVEVSYVVYAYQRSHGVIKRTMPALHYTLRFLIPIAPIFFYAQVIPEIVLAYKQFDNYTVYLLQYVCPGIAGIAAIMFDTMFLWAFTRHLSHAELHEPEFIVIQRYGTATCILLYFSMALFAISVTVPALSEYQTLLIVICNAYLFAVFIVLVGMKVALYSLSEREQALSIEHLKKSIASSGKAMSTN</sequence>
<evidence type="ECO:0000256" key="1">
    <source>
        <dbReference type="SAM" id="Phobius"/>
    </source>
</evidence>
<keyword evidence="3" id="KW-1185">Reference proteome</keyword>
<evidence type="ECO:0000313" key="3">
    <source>
        <dbReference type="Proteomes" id="UP000193642"/>
    </source>
</evidence>
<comment type="caution">
    <text evidence="2">The sequence shown here is derived from an EMBL/GenBank/DDBJ whole genome shotgun (WGS) entry which is preliminary data.</text>
</comment>
<dbReference type="Proteomes" id="UP000193642">
    <property type="component" value="Unassembled WGS sequence"/>
</dbReference>
<evidence type="ECO:0008006" key="4">
    <source>
        <dbReference type="Google" id="ProtNLM"/>
    </source>
</evidence>
<feature type="transmembrane region" description="Helical" evidence="1">
    <location>
        <begin position="157"/>
        <end position="181"/>
    </location>
</feature>
<organism evidence="2 3">
    <name type="scientific">Rhizoclosmatium globosum</name>
    <dbReference type="NCBI Taxonomy" id="329046"/>
    <lineage>
        <taxon>Eukaryota</taxon>
        <taxon>Fungi</taxon>
        <taxon>Fungi incertae sedis</taxon>
        <taxon>Chytridiomycota</taxon>
        <taxon>Chytridiomycota incertae sedis</taxon>
        <taxon>Chytridiomycetes</taxon>
        <taxon>Chytridiales</taxon>
        <taxon>Chytriomycetaceae</taxon>
        <taxon>Rhizoclosmatium</taxon>
    </lineage>
</organism>
<feature type="transmembrane region" description="Helical" evidence="1">
    <location>
        <begin position="231"/>
        <end position="254"/>
    </location>
</feature>
<feature type="transmembrane region" description="Helical" evidence="1">
    <location>
        <begin position="119"/>
        <end position="137"/>
    </location>
</feature>
<protein>
    <recommendedName>
        <fullName evidence="4">Serpentine receptor class gamma</fullName>
    </recommendedName>
</protein>
<evidence type="ECO:0000313" key="2">
    <source>
        <dbReference type="EMBL" id="ORY53663.1"/>
    </source>
</evidence>
<feature type="transmembrane region" description="Helical" evidence="1">
    <location>
        <begin position="201"/>
        <end position="225"/>
    </location>
</feature>
<dbReference type="AlphaFoldDB" id="A0A1Y2D301"/>
<keyword evidence="1" id="KW-0472">Membrane</keyword>